<reference evidence="1 2" key="1">
    <citation type="submission" date="2015-09" db="EMBL/GenBank/DDBJ databases">
        <authorList>
            <consortium name="Pathogen Informatics"/>
        </authorList>
    </citation>
    <scope>NUCLEOTIDE SEQUENCE [LARGE SCALE GENOMIC DNA]</scope>
    <source>
        <strain evidence="1 2">2789STDY5608872</strain>
    </source>
</reference>
<dbReference type="RefSeq" id="WP_057319731.1">
    <property type="nucleotide sequence ID" value="NZ_CP103128.1"/>
</dbReference>
<proteinExistence type="predicted"/>
<dbReference type="AlphaFoldDB" id="A0A173VIT3"/>
<organism evidence="1 2">
    <name type="scientific">Parabacteroides distasonis</name>
    <dbReference type="NCBI Taxonomy" id="823"/>
    <lineage>
        <taxon>Bacteria</taxon>
        <taxon>Pseudomonadati</taxon>
        <taxon>Bacteroidota</taxon>
        <taxon>Bacteroidia</taxon>
        <taxon>Bacteroidales</taxon>
        <taxon>Tannerellaceae</taxon>
        <taxon>Parabacteroides</taxon>
    </lineage>
</organism>
<name>A0A173VIT3_PARDI</name>
<evidence type="ECO:0000313" key="1">
    <source>
        <dbReference type="EMBL" id="CUN26055.1"/>
    </source>
</evidence>
<gene>
    <name evidence="1" type="ORF">ERS852429_03004</name>
</gene>
<dbReference type="EMBL" id="CYXP01000007">
    <property type="protein sequence ID" value="CUN26055.1"/>
    <property type="molecule type" value="Genomic_DNA"/>
</dbReference>
<sequence length="100" mass="11808">MEEKIKQCPEFPFFGASYPDARCINGYLWDLDSYDSEVGGLIIGGDVPCPFCKTEEFIEYDPFGLLYVGNDKEKTREWYFSYIEKLREDIDNKKYFNNEL</sequence>
<accession>A0A173VIT3</accession>
<evidence type="ECO:0000313" key="2">
    <source>
        <dbReference type="Proteomes" id="UP000095591"/>
    </source>
</evidence>
<dbReference type="Proteomes" id="UP000095591">
    <property type="component" value="Unassembled WGS sequence"/>
</dbReference>
<protein>
    <submittedName>
        <fullName evidence="1">Uncharacterized protein</fullName>
    </submittedName>
</protein>